<sequence>MKKLTAILAATLLTASAAASAANTDSDNMKLNITTVANRATVTLTKNGDPAKGYPVKVKGINNTMNKVTSDQGSFTIQNRTSQPERVSFIVEDTHGKTIVKQRFIARES</sequence>
<dbReference type="RefSeq" id="WP_077314696.1">
    <property type="nucleotide sequence ID" value="NZ_AP024888.1"/>
</dbReference>
<dbReference type="AlphaFoldDB" id="A0A1R4B611"/>
<name>A0A1R4B611_9VIBR</name>
<keyword evidence="1" id="KW-0732">Signal</keyword>
<evidence type="ECO:0008006" key="4">
    <source>
        <dbReference type="Google" id="ProtNLM"/>
    </source>
</evidence>
<evidence type="ECO:0000256" key="1">
    <source>
        <dbReference type="SAM" id="SignalP"/>
    </source>
</evidence>
<dbReference type="OrthoDB" id="5878793at2"/>
<evidence type="ECO:0000313" key="3">
    <source>
        <dbReference type="Proteomes" id="UP000189475"/>
    </source>
</evidence>
<organism evidence="2 3">
    <name type="scientific">Vibrio palustris</name>
    <dbReference type="NCBI Taxonomy" id="1918946"/>
    <lineage>
        <taxon>Bacteria</taxon>
        <taxon>Pseudomonadati</taxon>
        <taxon>Pseudomonadota</taxon>
        <taxon>Gammaproteobacteria</taxon>
        <taxon>Vibrionales</taxon>
        <taxon>Vibrionaceae</taxon>
        <taxon>Vibrio</taxon>
    </lineage>
</organism>
<feature type="signal peptide" evidence="1">
    <location>
        <begin position="1"/>
        <end position="21"/>
    </location>
</feature>
<evidence type="ECO:0000313" key="2">
    <source>
        <dbReference type="EMBL" id="SJL84326.1"/>
    </source>
</evidence>
<dbReference type="EMBL" id="FUFT01000005">
    <property type="protein sequence ID" value="SJL84326.1"/>
    <property type="molecule type" value="Genomic_DNA"/>
</dbReference>
<reference evidence="2 3" key="1">
    <citation type="submission" date="2017-02" db="EMBL/GenBank/DDBJ databases">
        <authorList>
            <person name="Peterson S.W."/>
        </authorList>
    </citation>
    <scope>NUCLEOTIDE SEQUENCE [LARGE SCALE GENOMIC DNA]</scope>
    <source>
        <strain evidence="2 3">CECT 9027</strain>
    </source>
</reference>
<dbReference type="Proteomes" id="UP000189475">
    <property type="component" value="Unassembled WGS sequence"/>
</dbReference>
<protein>
    <recommendedName>
        <fullName evidence="4">Bacterial Ig domain-containing protein</fullName>
    </recommendedName>
</protein>
<feature type="chain" id="PRO_5013317698" description="Bacterial Ig domain-containing protein" evidence="1">
    <location>
        <begin position="22"/>
        <end position="109"/>
    </location>
</feature>
<proteinExistence type="predicted"/>
<keyword evidence="3" id="KW-1185">Reference proteome</keyword>
<accession>A0A1R4B611</accession>
<gene>
    <name evidence="2" type="ORF">VPAL9027_02308</name>
</gene>